<organism evidence="2 3">
    <name type="scientific">Timema podura</name>
    <name type="common">Walking stick</name>
    <dbReference type="NCBI Taxonomy" id="61482"/>
    <lineage>
        <taxon>Eukaryota</taxon>
        <taxon>Metazoa</taxon>
        <taxon>Ecdysozoa</taxon>
        <taxon>Arthropoda</taxon>
        <taxon>Hexapoda</taxon>
        <taxon>Insecta</taxon>
        <taxon>Pterygota</taxon>
        <taxon>Neoptera</taxon>
        <taxon>Polyneoptera</taxon>
        <taxon>Phasmatodea</taxon>
        <taxon>Timematodea</taxon>
        <taxon>Timematoidea</taxon>
        <taxon>Timematidae</taxon>
        <taxon>Timema</taxon>
    </lineage>
</organism>
<comment type="caution">
    <text evidence="2">The sequence shown here is derived from an EMBL/GenBank/DDBJ whole genome shotgun (WGS) entry which is preliminary data.</text>
</comment>
<gene>
    <name evidence="2" type="ORF">TPAB3V08_LOCUS9673</name>
</gene>
<dbReference type="EMBL" id="CAJPIN010021899">
    <property type="protein sequence ID" value="CAG2062723.1"/>
    <property type="molecule type" value="Genomic_DNA"/>
</dbReference>
<feature type="non-terminal residue" evidence="2">
    <location>
        <position position="86"/>
    </location>
</feature>
<accession>A0ABN7P4C7</accession>
<evidence type="ECO:0000313" key="2">
    <source>
        <dbReference type="EMBL" id="CAG2062723.1"/>
    </source>
</evidence>
<proteinExistence type="predicted"/>
<keyword evidence="3" id="KW-1185">Reference proteome</keyword>
<feature type="transmembrane region" description="Helical" evidence="1">
    <location>
        <begin position="34"/>
        <end position="57"/>
    </location>
</feature>
<keyword evidence="1" id="KW-0472">Membrane</keyword>
<keyword evidence="1" id="KW-1133">Transmembrane helix</keyword>
<name>A0ABN7P4C7_TIMPD</name>
<protein>
    <submittedName>
        <fullName evidence="2">Uncharacterized protein</fullName>
    </submittedName>
</protein>
<evidence type="ECO:0000256" key="1">
    <source>
        <dbReference type="SAM" id="Phobius"/>
    </source>
</evidence>
<sequence length="86" mass="9793">MLTAVAAFFIIITTSTFCMILSFGKDSLRNNLQYIPYGQLTLSMSYYGLLLFQYVYFCESAMSVANDTAVKVHAIIRRTRDAFLQN</sequence>
<dbReference type="Proteomes" id="UP001153148">
    <property type="component" value="Unassembled WGS sequence"/>
</dbReference>
<reference evidence="2" key="1">
    <citation type="submission" date="2021-03" db="EMBL/GenBank/DDBJ databases">
        <authorList>
            <person name="Tran Van P."/>
        </authorList>
    </citation>
    <scope>NUCLEOTIDE SEQUENCE</scope>
</reference>
<evidence type="ECO:0000313" key="3">
    <source>
        <dbReference type="Proteomes" id="UP001153148"/>
    </source>
</evidence>
<keyword evidence="1" id="KW-0812">Transmembrane</keyword>